<keyword evidence="1" id="KW-0812">Transmembrane</keyword>
<keyword evidence="4" id="KW-1185">Reference proteome</keyword>
<sequence length="227" mass="25398">MSLILALGTTAVAYVYPLYATYKVLASVSHRARPSGQDDGTDEQPTELSELETWTMYWCVMALFWLVDAWLGWTFRWVALYAHAKFLFVCWLALPQTRGASVLYTSYMEPFLSQHEGDLEDILEAGRAKAQSLLSTTVRVVTQIVRSEFLASPEESAEPVSSQPENASKSAEEVSPPSGDVKEMARSMGATRIHWLADAAHAASHSLQPPPTPPPRRKLPRFRRKEE</sequence>
<feature type="compositionally biased region" description="Low complexity" evidence="2">
    <location>
        <begin position="196"/>
        <end position="207"/>
    </location>
</feature>
<comment type="subcellular location">
    <subcellularLocation>
        <location evidence="1">Membrane</location>
        <topology evidence="1">Multi-pass membrane protein</topology>
    </subcellularLocation>
</comment>
<gene>
    <name evidence="3" type="ORF">MNAN1_000015</name>
</gene>
<comment type="caution">
    <text evidence="1">Lacks conserved residue(s) required for the propagation of feature annotation.</text>
</comment>
<dbReference type="AlphaFoldDB" id="A0AAF0EIR3"/>
<dbReference type="GO" id="GO:0016020">
    <property type="term" value="C:membrane"/>
    <property type="evidence" value="ECO:0007669"/>
    <property type="project" value="UniProtKB-SubCell"/>
</dbReference>
<reference evidence="3" key="1">
    <citation type="submission" date="2023-03" db="EMBL/GenBank/DDBJ databases">
        <title>Mating type loci evolution in Malassezia.</title>
        <authorList>
            <person name="Coelho M.A."/>
        </authorList>
    </citation>
    <scope>NUCLEOTIDE SEQUENCE</scope>
    <source>
        <strain evidence="3">CBS 9557</strain>
    </source>
</reference>
<organism evidence="3 4">
    <name type="scientific">Malassezia nana</name>
    <dbReference type="NCBI Taxonomy" id="180528"/>
    <lineage>
        <taxon>Eukaryota</taxon>
        <taxon>Fungi</taxon>
        <taxon>Dikarya</taxon>
        <taxon>Basidiomycota</taxon>
        <taxon>Ustilaginomycotina</taxon>
        <taxon>Malasseziomycetes</taxon>
        <taxon>Malasseziales</taxon>
        <taxon>Malasseziaceae</taxon>
        <taxon>Malassezia</taxon>
    </lineage>
</organism>
<comment type="similarity">
    <text evidence="1">Belongs to the DP1 family.</text>
</comment>
<feature type="compositionally biased region" description="Basic residues" evidence="2">
    <location>
        <begin position="215"/>
        <end position="227"/>
    </location>
</feature>
<name>A0AAF0EIR3_9BASI</name>
<keyword evidence="1" id="KW-0472">Membrane</keyword>
<feature type="transmembrane region" description="Helical" evidence="1">
    <location>
        <begin position="54"/>
        <end position="71"/>
    </location>
</feature>
<keyword evidence="1" id="KW-1133">Transmembrane helix</keyword>
<evidence type="ECO:0000256" key="2">
    <source>
        <dbReference type="SAM" id="MobiDB-lite"/>
    </source>
</evidence>
<dbReference type="EMBL" id="CP119892">
    <property type="protein sequence ID" value="WFD25053.1"/>
    <property type="molecule type" value="Genomic_DNA"/>
</dbReference>
<dbReference type="PANTHER" id="PTHR12300">
    <property type="entry name" value="HVA22-LIKE PROTEINS"/>
    <property type="match status" value="1"/>
</dbReference>
<dbReference type="Proteomes" id="UP001213623">
    <property type="component" value="Chromosome 1"/>
</dbReference>
<protein>
    <recommendedName>
        <fullName evidence="1">Protein YOP1</fullName>
    </recommendedName>
</protein>
<evidence type="ECO:0000313" key="4">
    <source>
        <dbReference type="Proteomes" id="UP001213623"/>
    </source>
</evidence>
<dbReference type="Pfam" id="PF03134">
    <property type="entry name" value="TB2_DP1_HVA22"/>
    <property type="match status" value="1"/>
</dbReference>
<dbReference type="PANTHER" id="PTHR12300:SF177">
    <property type="entry name" value="PROTEIN YOP1"/>
    <property type="match status" value="1"/>
</dbReference>
<accession>A0AAF0EIR3</accession>
<feature type="region of interest" description="Disordered" evidence="2">
    <location>
        <begin position="155"/>
        <end position="227"/>
    </location>
</feature>
<feature type="compositionally biased region" description="Low complexity" evidence="2">
    <location>
        <begin position="155"/>
        <end position="165"/>
    </location>
</feature>
<evidence type="ECO:0000313" key="3">
    <source>
        <dbReference type="EMBL" id="WFD25053.1"/>
    </source>
</evidence>
<dbReference type="InterPro" id="IPR004345">
    <property type="entry name" value="TB2_DP1_HVA22"/>
</dbReference>
<evidence type="ECO:0000256" key="1">
    <source>
        <dbReference type="RuleBase" id="RU362006"/>
    </source>
</evidence>
<proteinExistence type="inferred from homology"/>